<accession>A0A8J3PIQ2</accession>
<dbReference type="Pfam" id="PF00652">
    <property type="entry name" value="Ricin_B_lectin"/>
    <property type="match status" value="1"/>
</dbReference>
<feature type="compositionally biased region" description="Pro residues" evidence="10">
    <location>
        <begin position="351"/>
        <end position="373"/>
    </location>
</feature>
<gene>
    <name evidence="12" type="ORF">Cme02nite_49630</name>
</gene>
<dbReference type="SUPFAM" id="SSF51445">
    <property type="entry name" value="(Trans)glycosidases"/>
    <property type="match status" value="1"/>
</dbReference>
<keyword evidence="3" id="KW-0858">Xylan degradation</keyword>
<dbReference type="PANTHER" id="PTHR31490:SF88">
    <property type="entry name" value="BETA-XYLANASE"/>
    <property type="match status" value="1"/>
</dbReference>
<evidence type="ECO:0000256" key="3">
    <source>
        <dbReference type="ARBA" id="ARBA00022651"/>
    </source>
</evidence>
<evidence type="ECO:0000256" key="1">
    <source>
        <dbReference type="ARBA" id="ARBA00000681"/>
    </source>
</evidence>
<reference evidence="12" key="1">
    <citation type="submission" date="2021-01" db="EMBL/GenBank/DDBJ databases">
        <title>Whole genome shotgun sequence of Catellatospora methionotrophica NBRC 14553.</title>
        <authorList>
            <person name="Komaki H."/>
            <person name="Tamura T."/>
        </authorList>
    </citation>
    <scope>NUCLEOTIDE SEQUENCE</scope>
    <source>
        <strain evidence="12">NBRC 14553</strain>
    </source>
</reference>
<keyword evidence="6 9" id="KW-0119">Carbohydrate metabolism</keyword>
<dbReference type="PROSITE" id="PS50231">
    <property type="entry name" value="RICIN_B_LECTIN"/>
    <property type="match status" value="1"/>
</dbReference>
<feature type="region of interest" description="Disordered" evidence="10">
    <location>
        <begin position="345"/>
        <end position="381"/>
    </location>
</feature>
<dbReference type="EMBL" id="BONJ01000028">
    <property type="protein sequence ID" value="GIG16631.1"/>
    <property type="molecule type" value="Genomic_DNA"/>
</dbReference>
<keyword evidence="5 9" id="KW-0378">Hydrolase</keyword>
<comment type="caution">
    <text evidence="12">The sequence shown here is derived from an EMBL/GenBank/DDBJ whole genome shotgun (WGS) entry which is preliminary data.</text>
</comment>
<evidence type="ECO:0000256" key="10">
    <source>
        <dbReference type="SAM" id="MobiDB-lite"/>
    </source>
</evidence>
<dbReference type="GO" id="GO:0045493">
    <property type="term" value="P:xylan catabolic process"/>
    <property type="evidence" value="ECO:0007669"/>
    <property type="project" value="UniProtKB-KW"/>
</dbReference>
<evidence type="ECO:0000256" key="7">
    <source>
        <dbReference type="ARBA" id="ARBA00023295"/>
    </source>
</evidence>
<dbReference type="GO" id="GO:0031176">
    <property type="term" value="F:endo-1,4-beta-xylanase activity"/>
    <property type="evidence" value="ECO:0007669"/>
    <property type="project" value="UniProtKB-EC"/>
</dbReference>
<keyword evidence="8 9" id="KW-0624">Polysaccharide degradation</keyword>
<evidence type="ECO:0000256" key="2">
    <source>
        <dbReference type="ARBA" id="ARBA00007495"/>
    </source>
</evidence>
<dbReference type="PRINTS" id="PR00134">
    <property type="entry name" value="GLHYDRLASE10"/>
</dbReference>
<dbReference type="PANTHER" id="PTHR31490">
    <property type="entry name" value="GLYCOSYL HYDROLASE"/>
    <property type="match status" value="1"/>
</dbReference>
<name>A0A8J3PIQ2_9ACTN</name>
<dbReference type="InterPro" id="IPR000772">
    <property type="entry name" value="Ricin_B_lectin"/>
</dbReference>
<dbReference type="InterPro" id="IPR006311">
    <property type="entry name" value="TAT_signal"/>
</dbReference>
<protein>
    <recommendedName>
        <fullName evidence="9">Beta-xylanase</fullName>
        <ecNumber evidence="9">3.2.1.8</ecNumber>
    </recommendedName>
</protein>
<evidence type="ECO:0000259" key="11">
    <source>
        <dbReference type="PROSITE" id="PS51760"/>
    </source>
</evidence>
<dbReference type="InterPro" id="IPR017853">
    <property type="entry name" value="GH"/>
</dbReference>
<comment type="catalytic activity">
    <reaction evidence="1 9">
        <text>Endohydrolysis of (1-&gt;4)-beta-D-xylosidic linkages in xylans.</text>
        <dbReference type="EC" id="3.2.1.8"/>
    </reaction>
</comment>
<dbReference type="SUPFAM" id="SSF50370">
    <property type="entry name" value="Ricin B-like lectins"/>
    <property type="match status" value="1"/>
</dbReference>
<evidence type="ECO:0000256" key="4">
    <source>
        <dbReference type="ARBA" id="ARBA00022729"/>
    </source>
</evidence>
<dbReference type="InterPro" id="IPR001000">
    <property type="entry name" value="GH10_dom"/>
</dbReference>
<feature type="compositionally biased region" description="Basic residues" evidence="10">
    <location>
        <begin position="8"/>
        <end position="18"/>
    </location>
</feature>
<feature type="region of interest" description="Disordered" evidence="10">
    <location>
        <begin position="1"/>
        <end position="20"/>
    </location>
</feature>
<dbReference type="PROSITE" id="PS51760">
    <property type="entry name" value="GH10_2"/>
    <property type="match status" value="1"/>
</dbReference>
<keyword evidence="4" id="KW-0732">Signal</keyword>
<comment type="similarity">
    <text evidence="2 9">Belongs to the glycosyl hydrolase 10 (cellulase F) family.</text>
</comment>
<dbReference type="RefSeq" id="WP_166378952.1">
    <property type="nucleotide sequence ID" value="NZ_BAAATT010000005.1"/>
</dbReference>
<dbReference type="InterPro" id="IPR035992">
    <property type="entry name" value="Ricin_B-like_lectins"/>
</dbReference>
<proteinExistence type="inferred from homology"/>
<dbReference type="Pfam" id="PF00331">
    <property type="entry name" value="Glyco_hydro_10"/>
    <property type="match status" value="1"/>
</dbReference>
<dbReference type="AlphaFoldDB" id="A0A8J3PIQ2"/>
<evidence type="ECO:0000256" key="8">
    <source>
        <dbReference type="ARBA" id="ARBA00023326"/>
    </source>
</evidence>
<dbReference type="Gene3D" id="2.80.10.50">
    <property type="match status" value="1"/>
</dbReference>
<evidence type="ECO:0000256" key="5">
    <source>
        <dbReference type="ARBA" id="ARBA00022801"/>
    </source>
</evidence>
<dbReference type="SMART" id="SM00633">
    <property type="entry name" value="Glyco_10"/>
    <property type="match status" value="1"/>
</dbReference>
<keyword evidence="13" id="KW-1185">Reference proteome</keyword>
<dbReference type="EC" id="3.2.1.8" evidence="9"/>
<evidence type="ECO:0000256" key="9">
    <source>
        <dbReference type="RuleBase" id="RU361174"/>
    </source>
</evidence>
<dbReference type="Gene3D" id="3.20.20.80">
    <property type="entry name" value="Glycosidases"/>
    <property type="match status" value="1"/>
</dbReference>
<dbReference type="InterPro" id="IPR044846">
    <property type="entry name" value="GH10"/>
</dbReference>
<dbReference type="PROSITE" id="PS51318">
    <property type="entry name" value="TAT"/>
    <property type="match status" value="1"/>
</dbReference>
<keyword evidence="7 9" id="KW-0326">Glycosidase</keyword>
<dbReference type="SMART" id="SM00458">
    <property type="entry name" value="RICIN"/>
    <property type="match status" value="1"/>
</dbReference>
<dbReference type="Proteomes" id="UP000660339">
    <property type="component" value="Unassembled WGS sequence"/>
</dbReference>
<evidence type="ECO:0000313" key="12">
    <source>
        <dbReference type="EMBL" id="GIG16631.1"/>
    </source>
</evidence>
<dbReference type="CDD" id="cd23418">
    <property type="entry name" value="beta-trefoil_Ricin_XLN-like"/>
    <property type="match status" value="1"/>
</dbReference>
<evidence type="ECO:0000313" key="13">
    <source>
        <dbReference type="Proteomes" id="UP000660339"/>
    </source>
</evidence>
<sequence length="501" mass="53042">MTAPSAAHHGRNPRRRSPLRTASLTLAAGALTVLTVVLVIPNANAAASTLGAAAAQSGRYFGTAIAASRLGDSTYTSISAREFNMVTAENEMKPDATQPNRGQFSFSAGDQIYNWANQRGIKVRGHTLAWHSQQPGWMQSLNGSNLRQAMIDHINGVMAHYKGKLAAWDVVNEAFNEDGSRRSSNLQGTGNDWIEVAFRTARAADPSTKLCYNDYNIENWSYGKTQGVYRMIQDFKSRGVPIDCVGLQTHFTGGSSLPGNFQTTLSSFAALGVDVALTEVDVTNASTSQYAGLTQACMNVARCIGITVWGVRDSDSWRSSESPLLFNSGGGAKSAYTSVLNALNAASPQPSQSPPTSPSPGTSPGPSASPTPPSGGIGRIVGAQSGRCVDVPSASQNNGTRVQLYDCNNQANQQWTYTSGKQLTVYGNKCLDAAGSGNGAQIQIYSCNGQANQQWNLNANGTITGVQSGRCLDVWSAANGAQVQLYACNGQANQRFSLISQ</sequence>
<organism evidence="12 13">
    <name type="scientific">Catellatospora methionotrophica</name>
    <dbReference type="NCBI Taxonomy" id="121620"/>
    <lineage>
        <taxon>Bacteria</taxon>
        <taxon>Bacillati</taxon>
        <taxon>Actinomycetota</taxon>
        <taxon>Actinomycetes</taxon>
        <taxon>Micromonosporales</taxon>
        <taxon>Micromonosporaceae</taxon>
        <taxon>Catellatospora</taxon>
    </lineage>
</organism>
<feature type="domain" description="GH10" evidence="11">
    <location>
        <begin position="44"/>
        <end position="342"/>
    </location>
</feature>
<evidence type="ECO:0000256" key="6">
    <source>
        <dbReference type="ARBA" id="ARBA00023277"/>
    </source>
</evidence>